<keyword evidence="1" id="KW-0812">Transmembrane</keyword>
<gene>
    <name evidence="2" type="ORF">HHX25_03695</name>
</gene>
<keyword evidence="3" id="KW-1185">Reference proteome</keyword>
<sequence>MLCKNCNKSLNPDVNFCDFCGAKVIRNRLTIKNLFEHFSETFLNYDNKLLQTFIKLFTQPEIVIESYIRGTRKKYVNVISYFAIALTISGFQMFVSNKFFPELMNIDFLAQKGAEDFQRNNMNFVQEYQSFVYMLIVPVYALISKVIFFDFKKYNYTEHLVANMYITAHLSICSSLLILVTFFFGVNFGIVGLLSIPIQIFITAYYFKRLFNLNLKSIILKTVFFLLILTVLFIVFSFFVAITMYYDGTLDQIKEAQKAAAETAK</sequence>
<proteinExistence type="predicted"/>
<name>A0ABX1RUZ2_9FLAO</name>
<reference evidence="2 3" key="1">
    <citation type="submission" date="2020-04" db="EMBL/GenBank/DDBJ databases">
        <title>A Flavivirga sp. nov.</title>
        <authorList>
            <person name="Sun X."/>
        </authorList>
    </citation>
    <scope>NUCLEOTIDE SEQUENCE [LARGE SCALE GENOMIC DNA]</scope>
    <source>
        <strain evidence="2 3">Y03</strain>
    </source>
</reference>
<dbReference type="RefSeq" id="WP_169670270.1">
    <property type="nucleotide sequence ID" value="NZ_JABBHF010000002.1"/>
</dbReference>
<keyword evidence="1" id="KW-0472">Membrane</keyword>
<keyword evidence="1" id="KW-1133">Transmembrane helix</keyword>
<organism evidence="2 3">
    <name type="scientific">Flavivirga algicola</name>
    <dbReference type="NCBI Taxonomy" id="2729136"/>
    <lineage>
        <taxon>Bacteria</taxon>
        <taxon>Pseudomonadati</taxon>
        <taxon>Bacteroidota</taxon>
        <taxon>Flavobacteriia</taxon>
        <taxon>Flavobacteriales</taxon>
        <taxon>Flavobacteriaceae</taxon>
        <taxon>Flavivirga</taxon>
    </lineage>
</organism>
<evidence type="ECO:0000256" key="1">
    <source>
        <dbReference type="SAM" id="Phobius"/>
    </source>
</evidence>
<dbReference type="Pfam" id="PF12412">
    <property type="entry name" value="DUF3667"/>
    <property type="match status" value="1"/>
</dbReference>
<protein>
    <submittedName>
        <fullName evidence="2">DUF3667 domain-containing protein</fullName>
    </submittedName>
</protein>
<feature type="transmembrane region" description="Helical" evidence="1">
    <location>
        <begin position="190"/>
        <end position="207"/>
    </location>
</feature>
<feature type="transmembrane region" description="Helical" evidence="1">
    <location>
        <begin position="130"/>
        <end position="148"/>
    </location>
</feature>
<dbReference type="InterPro" id="IPR022134">
    <property type="entry name" value="DUF3667"/>
</dbReference>
<comment type="caution">
    <text evidence="2">The sequence shown here is derived from an EMBL/GenBank/DDBJ whole genome shotgun (WGS) entry which is preliminary data.</text>
</comment>
<feature type="transmembrane region" description="Helical" evidence="1">
    <location>
        <begin position="75"/>
        <end position="95"/>
    </location>
</feature>
<evidence type="ECO:0000313" key="3">
    <source>
        <dbReference type="Proteomes" id="UP000746690"/>
    </source>
</evidence>
<dbReference type="EMBL" id="JABBHF010000002">
    <property type="protein sequence ID" value="NMH86593.1"/>
    <property type="molecule type" value="Genomic_DNA"/>
</dbReference>
<evidence type="ECO:0000313" key="2">
    <source>
        <dbReference type="EMBL" id="NMH86593.1"/>
    </source>
</evidence>
<feature type="transmembrane region" description="Helical" evidence="1">
    <location>
        <begin position="219"/>
        <end position="246"/>
    </location>
</feature>
<feature type="transmembrane region" description="Helical" evidence="1">
    <location>
        <begin position="160"/>
        <end position="184"/>
    </location>
</feature>
<accession>A0ABX1RUZ2</accession>
<dbReference type="Proteomes" id="UP000746690">
    <property type="component" value="Unassembled WGS sequence"/>
</dbReference>